<protein>
    <submittedName>
        <fullName evidence="2">Uncharacterized protein</fullName>
    </submittedName>
</protein>
<keyword evidence="3" id="KW-1185">Reference proteome</keyword>
<organism evidence="2 3">
    <name type="scientific">Ameca splendens</name>
    <dbReference type="NCBI Taxonomy" id="208324"/>
    <lineage>
        <taxon>Eukaryota</taxon>
        <taxon>Metazoa</taxon>
        <taxon>Chordata</taxon>
        <taxon>Craniata</taxon>
        <taxon>Vertebrata</taxon>
        <taxon>Euteleostomi</taxon>
        <taxon>Actinopterygii</taxon>
        <taxon>Neopterygii</taxon>
        <taxon>Teleostei</taxon>
        <taxon>Neoteleostei</taxon>
        <taxon>Acanthomorphata</taxon>
        <taxon>Ovalentaria</taxon>
        <taxon>Atherinomorphae</taxon>
        <taxon>Cyprinodontiformes</taxon>
        <taxon>Goodeidae</taxon>
        <taxon>Ameca</taxon>
    </lineage>
</organism>
<sequence length="99" mass="11101">SIHTKQAIKRQKERKSSGFTLDLRDNYRSCSFRKPGRLDAAQTGRRLYEELCKSQRLAPNTAERAIGGAPRQQKPETEETIESDGHTQMAAPSANIADE</sequence>
<feature type="compositionally biased region" description="Basic residues" evidence="1">
    <location>
        <begin position="1"/>
        <end position="13"/>
    </location>
</feature>
<dbReference type="EMBL" id="JAHRIP010048465">
    <property type="protein sequence ID" value="MEQ2299776.1"/>
    <property type="molecule type" value="Genomic_DNA"/>
</dbReference>
<evidence type="ECO:0000256" key="1">
    <source>
        <dbReference type="SAM" id="MobiDB-lite"/>
    </source>
</evidence>
<dbReference type="Proteomes" id="UP001469553">
    <property type="component" value="Unassembled WGS sequence"/>
</dbReference>
<feature type="region of interest" description="Disordered" evidence="1">
    <location>
        <begin position="1"/>
        <end position="20"/>
    </location>
</feature>
<comment type="caution">
    <text evidence="2">The sequence shown here is derived from an EMBL/GenBank/DDBJ whole genome shotgun (WGS) entry which is preliminary data.</text>
</comment>
<reference evidence="2 3" key="1">
    <citation type="submission" date="2021-06" db="EMBL/GenBank/DDBJ databases">
        <authorList>
            <person name="Palmer J.M."/>
        </authorList>
    </citation>
    <scope>NUCLEOTIDE SEQUENCE [LARGE SCALE GENOMIC DNA]</scope>
    <source>
        <strain evidence="2 3">AS_MEX2019</strain>
        <tissue evidence="2">Muscle</tissue>
    </source>
</reference>
<evidence type="ECO:0000313" key="2">
    <source>
        <dbReference type="EMBL" id="MEQ2299776.1"/>
    </source>
</evidence>
<feature type="non-terminal residue" evidence="2">
    <location>
        <position position="1"/>
    </location>
</feature>
<feature type="region of interest" description="Disordered" evidence="1">
    <location>
        <begin position="59"/>
        <end position="99"/>
    </location>
</feature>
<name>A0ABV0Z2E8_9TELE</name>
<proteinExistence type="predicted"/>
<accession>A0ABV0Z2E8</accession>
<gene>
    <name evidence="2" type="ORF">AMECASPLE_018480</name>
</gene>
<evidence type="ECO:0000313" key="3">
    <source>
        <dbReference type="Proteomes" id="UP001469553"/>
    </source>
</evidence>